<dbReference type="PROSITE" id="PS50097">
    <property type="entry name" value="BTB"/>
    <property type="match status" value="1"/>
</dbReference>
<protein>
    <submittedName>
        <fullName evidence="3">BTB incomplete domain containing protein</fullName>
    </submittedName>
</protein>
<organism evidence="3 4">
    <name type="scientific">Pandoravirus salinus</name>
    <dbReference type="NCBI Taxonomy" id="1349410"/>
    <lineage>
        <taxon>Viruses</taxon>
        <taxon>Pandoravirus</taxon>
    </lineage>
</organism>
<feature type="domain" description="BTB" evidence="2">
    <location>
        <begin position="49"/>
        <end position="122"/>
    </location>
</feature>
<dbReference type="SUPFAM" id="SSF54695">
    <property type="entry name" value="POZ domain"/>
    <property type="match status" value="1"/>
</dbReference>
<name>S4VTE3_9VIRU</name>
<dbReference type="KEGG" id="vg:16605355"/>
<evidence type="ECO:0000313" key="4">
    <source>
        <dbReference type="Proteomes" id="UP000204584"/>
    </source>
</evidence>
<dbReference type="InterPro" id="IPR000210">
    <property type="entry name" value="BTB/POZ_dom"/>
</dbReference>
<keyword evidence="4" id="KW-1185">Reference proteome</keyword>
<feature type="region of interest" description="Disordered" evidence="1">
    <location>
        <begin position="263"/>
        <end position="284"/>
    </location>
</feature>
<dbReference type="Proteomes" id="UP000204584">
    <property type="component" value="Segment"/>
</dbReference>
<dbReference type="RefSeq" id="YP_008436630.1">
    <property type="nucleotide sequence ID" value="NC_022098.1"/>
</dbReference>
<gene>
    <name evidence="3" type="ORF">psal_cds_119</name>
</gene>
<evidence type="ECO:0000256" key="1">
    <source>
        <dbReference type="SAM" id="MobiDB-lite"/>
    </source>
</evidence>
<proteinExistence type="predicted"/>
<dbReference type="EMBL" id="KC977571">
    <property type="protein sequence ID" value="AGO83568.1"/>
    <property type="molecule type" value="Genomic_DNA"/>
</dbReference>
<dbReference type="Pfam" id="PF00651">
    <property type="entry name" value="BTB"/>
    <property type="match status" value="1"/>
</dbReference>
<evidence type="ECO:0000259" key="2">
    <source>
        <dbReference type="PROSITE" id="PS50097"/>
    </source>
</evidence>
<dbReference type="GeneID" id="16605355"/>
<dbReference type="Gene3D" id="3.30.710.10">
    <property type="entry name" value="Potassium Channel Kv1.1, Chain A"/>
    <property type="match status" value="1"/>
</dbReference>
<evidence type="ECO:0000313" key="3">
    <source>
        <dbReference type="EMBL" id="AGO83568.1"/>
    </source>
</evidence>
<dbReference type="InterPro" id="IPR011333">
    <property type="entry name" value="SKP1/BTB/POZ_sf"/>
</dbReference>
<accession>S4VTE3</accession>
<reference evidence="3 4" key="1">
    <citation type="journal article" date="2013" name="Science">
        <title>Pandoraviruses: amoeba viruses with genomes up to 2.5 Mb reaching that of parasitic eukaryotes.</title>
        <authorList>
            <person name="Philippe N."/>
            <person name="Legendre M."/>
            <person name="Doutre G."/>
            <person name="Coute Y."/>
            <person name="Poirot O."/>
            <person name="Lescot M."/>
            <person name="Arslan D."/>
            <person name="Seltzer V."/>
            <person name="Bertaux L."/>
            <person name="Bruley C."/>
            <person name="Garin J."/>
            <person name="Claverie J.M."/>
            <person name="Abergel C."/>
        </authorList>
    </citation>
    <scope>NUCLEOTIDE SEQUENCE [LARGE SCALE GENOMIC DNA]</scope>
</reference>
<dbReference type="CDD" id="cd18186">
    <property type="entry name" value="BTB_POZ_ZBTB_KLHL-like"/>
    <property type="match status" value="1"/>
</dbReference>
<sequence length="284" mass="31745">MTTVKKNNETDRVLRHGPIVRADVEPLSVRLWRQATAGATRCDDDVARPDVEVLLGDGSVLRLHKCLLARVSPYFEAALRFRANNAMESGPEVATIDCRDSDVTITRFLIKEAYCGTAPVDYECSVDQYVTTVRTYKRYLVPVPQNVHIVKMPRRFKIGSYPGLLHAQDPVCTYRLRCPDEMAAAVRDINAVIGVPVVRSLSWRWCNYYAPNSEADYNDLVVTMNGIDYNTGRHYTSSPATVSIDRAIEYIIACCLDEDADVEEAKDAGDDSGKGDNRDQKTGE</sequence>